<accession>A0A4P6KES8</accession>
<keyword evidence="5" id="KW-1185">Reference proteome</keyword>
<feature type="signal peptide" evidence="3">
    <location>
        <begin position="1"/>
        <end position="31"/>
    </location>
</feature>
<dbReference type="AlphaFoldDB" id="A0A4P6KES8"/>
<reference evidence="4 5" key="1">
    <citation type="submission" date="2019-02" db="EMBL/GenBank/DDBJ databases">
        <authorList>
            <person name="Sun L."/>
            <person name="Pan D."/>
            <person name="Wu X."/>
        </authorList>
    </citation>
    <scope>NUCLEOTIDE SEQUENCE [LARGE SCALE GENOMIC DNA]</scope>
    <source>
        <strain evidence="4 5">JW-1</strain>
    </source>
</reference>
<feature type="region of interest" description="Disordered" evidence="1">
    <location>
        <begin position="741"/>
        <end position="772"/>
    </location>
</feature>
<organism evidence="4 5">
    <name type="scientific">Leucobacter triazinivorans</name>
    <dbReference type="NCBI Taxonomy" id="1784719"/>
    <lineage>
        <taxon>Bacteria</taxon>
        <taxon>Bacillati</taxon>
        <taxon>Actinomycetota</taxon>
        <taxon>Actinomycetes</taxon>
        <taxon>Micrococcales</taxon>
        <taxon>Microbacteriaceae</taxon>
        <taxon>Leucobacter</taxon>
    </lineage>
</organism>
<dbReference type="EMBL" id="CP035806">
    <property type="protein sequence ID" value="QBE48955.1"/>
    <property type="molecule type" value="Genomic_DNA"/>
</dbReference>
<evidence type="ECO:0000313" key="4">
    <source>
        <dbReference type="EMBL" id="QBE48955.1"/>
    </source>
</evidence>
<evidence type="ECO:0000313" key="5">
    <source>
        <dbReference type="Proteomes" id="UP000289260"/>
    </source>
</evidence>
<keyword evidence="2" id="KW-1133">Transmembrane helix</keyword>
<dbReference type="InterPro" id="IPR046112">
    <property type="entry name" value="DUF6049"/>
</dbReference>
<feature type="compositionally biased region" description="Low complexity" evidence="1">
    <location>
        <begin position="146"/>
        <end position="162"/>
    </location>
</feature>
<name>A0A4P6KES8_9MICO</name>
<evidence type="ECO:0000256" key="3">
    <source>
        <dbReference type="SAM" id="SignalP"/>
    </source>
</evidence>
<feature type="chain" id="PRO_5020898388" evidence="3">
    <location>
        <begin position="32"/>
        <end position="772"/>
    </location>
</feature>
<feature type="transmembrane region" description="Helical" evidence="2">
    <location>
        <begin position="712"/>
        <end position="730"/>
    </location>
</feature>
<keyword evidence="2" id="KW-0812">Transmembrane</keyword>
<evidence type="ECO:0000256" key="1">
    <source>
        <dbReference type="SAM" id="MobiDB-lite"/>
    </source>
</evidence>
<dbReference type="Pfam" id="PF19516">
    <property type="entry name" value="DUF6049"/>
    <property type="match status" value="2"/>
</dbReference>
<feature type="compositionally biased region" description="Acidic residues" evidence="1">
    <location>
        <begin position="343"/>
        <end position="376"/>
    </location>
</feature>
<dbReference type="OrthoDB" id="4985746at2"/>
<evidence type="ECO:0000256" key="2">
    <source>
        <dbReference type="SAM" id="Phobius"/>
    </source>
</evidence>
<dbReference type="KEGG" id="ltr:EVS81_08995"/>
<keyword evidence="3" id="KW-0732">Signal</keyword>
<sequence length="772" mass="79229">MSSARRRRTRASCAALLALGVLAGPATPALAESEPADPRPLTAELVVAPQDPVIGEGADAAFDVLIRNTGEAAIPSGTIEVRIAMQAAQSPEELSAEPAAPTVHLAESRVGETAPESEQTSAVTVPLDELPALSARGVYAVRASFTPDTPDTSDTSGATTAPSVTAFTPVVWRGPAATGGGSDTAGAESPGTGSSLPLGVLVPFALPSEIRTLPTRSQLDELVPVWDRLLTAARAHRATLAIDPRVIAGIRAYGDDAPESSRQFLTRLEQSALPGFLLQFADADPAAQAALGYTSLLAPSSLDFVSRFGSFPPPPEGGNASPGADGAADTGTGGADDVRPEDAADASADDAGDAGDADDAGDAAQEDPGAEAEDPEAQTLPTLEELLDWPRGEAIAWPANGAVDTATLELLQASGIDTVVLGSGNATASDAVRTRISGSGVLITDDALGTDARAALAGNTAAERSAGAAWLTARLAFAAQEGAPGLLLGLDRGAAGESQDPAQLLELLSSFDWVEPVAASELPEGRAALRAGGTSEERLELLRSAANRESSVTELGAVLVHPEYLSGYQRARLLELFSTRYAAPDVDFDSVAAQFRERDAELLEGVRVISTEHTQLVGSSTRVPVQLRNALPFDAIVAVQVEPSSAALSVPERRFPDVVVPAEATERVLVPVRSRVSSGESGLVVTVSAAGGDPTVYTSTLPVSIRSSFETIALWTIGSLAALLLGFGTWRSVRRRRRLGAGGDRGAAEDADASVRGAPTDARSADAVGTAE</sequence>
<protein>
    <submittedName>
        <fullName evidence="4">Uncharacterized protein</fullName>
    </submittedName>
</protein>
<gene>
    <name evidence="4" type="ORF">EVS81_08995</name>
</gene>
<keyword evidence="2" id="KW-0472">Membrane</keyword>
<feature type="region of interest" description="Disordered" evidence="1">
    <location>
        <begin position="146"/>
        <end position="192"/>
    </location>
</feature>
<dbReference type="RefSeq" id="WP_130110089.1">
    <property type="nucleotide sequence ID" value="NZ_CP035806.1"/>
</dbReference>
<proteinExistence type="predicted"/>
<feature type="region of interest" description="Disordered" evidence="1">
    <location>
        <begin position="308"/>
        <end position="379"/>
    </location>
</feature>
<dbReference type="Proteomes" id="UP000289260">
    <property type="component" value="Chromosome"/>
</dbReference>